<accession>A0A2P5E0K4</accession>
<sequence>MLSLRNTRLDIVAKTRQFKFAWFMMIPMMHFYKKHVYVTREKQVSMKPYRGIHLEDKVTF</sequence>
<comment type="caution">
    <text evidence="1">The sequence shown here is derived from an EMBL/GenBank/DDBJ whole genome shotgun (WGS) entry which is preliminary data.</text>
</comment>
<evidence type="ECO:0000313" key="1">
    <source>
        <dbReference type="EMBL" id="PON79072.1"/>
    </source>
</evidence>
<name>A0A2P5E0K4_PARAD</name>
<reference evidence="2" key="1">
    <citation type="submission" date="2016-06" db="EMBL/GenBank/DDBJ databases">
        <title>Parallel loss of symbiosis genes in relatives of nitrogen-fixing non-legume Parasponia.</title>
        <authorList>
            <person name="Van Velzen R."/>
            <person name="Holmer R."/>
            <person name="Bu F."/>
            <person name="Rutten L."/>
            <person name="Van Zeijl A."/>
            <person name="Liu W."/>
            <person name="Santuari L."/>
            <person name="Cao Q."/>
            <person name="Sharma T."/>
            <person name="Shen D."/>
            <person name="Roswanjaya Y."/>
            <person name="Wardhani T."/>
            <person name="Kalhor M.S."/>
            <person name="Jansen J."/>
            <person name="Van den Hoogen J."/>
            <person name="Gungor B."/>
            <person name="Hartog M."/>
            <person name="Hontelez J."/>
            <person name="Verver J."/>
            <person name="Yang W.-C."/>
            <person name="Schijlen E."/>
            <person name="Repin R."/>
            <person name="Schilthuizen M."/>
            <person name="Schranz E."/>
            <person name="Heidstra R."/>
            <person name="Miyata K."/>
            <person name="Fedorova E."/>
            <person name="Kohlen W."/>
            <person name="Bisseling T."/>
            <person name="Smit S."/>
            <person name="Geurts R."/>
        </authorList>
    </citation>
    <scope>NUCLEOTIDE SEQUENCE [LARGE SCALE GENOMIC DNA]</scope>
    <source>
        <strain evidence="2">cv. WU1-14</strain>
    </source>
</reference>
<dbReference type="Proteomes" id="UP000237105">
    <property type="component" value="Unassembled WGS sequence"/>
</dbReference>
<dbReference type="AlphaFoldDB" id="A0A2P5E0K4"/>
<evidence type="ECO:0000313" key="2">
    <source>
        <dbReference type="Proteomes" id="UP000237105"/>
    </source>
</evidence>
<proteinExistence type="predicted"/>
<dbReference type="EMBL" id="JXTB01000006">
    <property type="protein sequence ID" value="PON79072.1"/>
    <property type="molecule type" value="Genomic_DNA"/>
</dbReference>
<keyword evidence="2" id="KW-1185">Reference proteome</keyword>
<organism evidence="1 2">
    <name type="scientific">Parasponia andersonii</name>
    <name type="common">Sponia andersonii</name>
    <dbReference type="NCBI Taxonomy" id="3476"/>
    <lineage>
        <taxon>Eukaryota</taxon>
        <taxon>Viridiplantae</taxon>
        <taxon>Streptophyta</taxon>
        <taxon>Embryophyta</taxon>
        <taxon>Tracheophyta</taxon>
        <taxon>Spermatophyta</taxon>
        <taxon>Magnoliopsida</taxon>
        <taxon>eudicotyledons</taxon>
        <taxon>Gunneridae</taxon>
        <taxon>Pentapetalae</taxon>
        <taxon>rosids</taxon>
        <taxon>fabids</taxon>
        <taxon>Rosales</taxon>
        <taxon>Cannabaceae</taxon>
        <taxon>Parasponia</taxon>
    </lineage>
</organism>
<protein>
    <submittedName>
        <fullName evidence="1">Uncharacterized protein</fullName>
    </submittedName>
</protein>
<gene>
    <name evidence="1" type="ORF">PanWU01x14_015730</name>
</gene>